<accession>A0ABN7SHY5</accession>
<evidence type="ECO:0000313" key="2">
    <source>
        <dbReference type="Proteomes" id="UP001158576"/>
    </source>
</evidence>
<dbReference type="Proteomes" id="UP001158576">
    <property type="component" value="Chromosome XSR"/>
</dbReference>
<organism evidence="1 2">
    <name type="scientific">Oikopleura dioica</name>
    <name type="common">Tunicate</name>
    <dbReference type="NCBI Taxonomy" id="34765"/>
    <lineage>
        <taxon>Eukaryota</taxon>
        <taxon>Metazoa</taxon>
        <taxon>Chordata</taxon>
        <taxon>Tunicata</taxon>
        <taxon>Appendicularia</taxon>
        <taxon>Copelata</taxon>
        <taxon>Oikopleuridae</taxon>
        <taxon>Oikopleura</taxon>
    </lineage>
</organism>
<keyword evidence="2" id="KW-1185">Reference proteome</keyword>
<sequence length="68" mass="7774">MQSFKSDFKTIQIAAVDPHAPPSYNNVEYESKIQESKEIQQMPPKKPQKGRLQKFLAWIFCSSGSNKS</sequence>
<dbReference type="EMBL" id="OU015569">
    <property type="protein sequence ID" value="CAG5096655.1"/>
    <property type="molecule type" value="Genomic_DNA"/>
</dbReference>
<proteinExistence type="predicted"/>
<name>A0ABN7SHY5_OIKDI</name>
<reference evidence="1 2" key="1">
    <citation type="submission" date="2021-04" db="EMBL/GenBank/DDBJ databases">
        <authorList>
            <person name="Bliznina A."/>
        </authorList>
    </citation>
    <scope>NUCLEOTIDE SEQUENCE [LARGE SCALE GENOMIC DNA]</scope>
</reference>
<gene>
    <name evidence="1" type="ORF">OKIOD_LOCUS6279</name>
</gene>
<evidence type="ECO:0000313" key="1">
    <source>
        <dbReference type="EMBL" id="CAG5096655.1"/>
    </source>
</evidence>
<protein>
    <submittedName>
        <fullName evidence="1">Oidioi.mRNA.OKI2018_I69.XSR.g14721.t1.cds</fullName>
    </submittedName>
</protein>